<sequence>MNITSVVIIYNSKIEDSETLQSIRNCHLDGVNLEICIWNNGPYFLNEKDILDFFSLCEDKKIKVNIYQDIRNISLSKIYNFFIKNKSFDFITILDQDSHLPIDYYKNITIHSNAEIIAPQIIAEKNGVMMQTDPHLYGDSKIMLQEGKVDTSIDSIMSGLIISQKAIRKIQAFRGYVFEEKLAFYGIDSDLFRIINMMSGVQQPLDIYCANTIYHSFAIFNPEEAKNKFRLMEMFYFKFFIRNEYQKKSKASTLWVCIRDFLRGKNSFYRTKNLIKFTLKNMHPRSELEIHSNINPTHSNLKNTVEHYNF</sequence>
<dbReference type="Proteomes" id="UP000671960">
    <property type="component" value="Chromosome"/>
</dbReference>
<dbReference type="InterPro" id="IPR029044">
    <property type="entry name" value="Nucleotide-diphossugar_trans"/>
</dbReference>
<evidence type="ECO:0000313" key="1">
    <source>
        <dbReference type="EMBL" id="QTF06650.1"/>
    </source>
</evidence>
<protein>
    <recommendedName>
        <fullName evidence="3">Glycosyltransferase 2-like domain-containing protein</fullName>
    </recommendedName>
</protein>
<evidence type="ECO:0000313" key="2">
    <source>
        <dbReference type="Proteomes" id="UP000671960"/>
    </source>
</evidence>
<proteinExistence type="predicted"/>
<gene>
    <name evidence="1" type="ORF">HC231_00900</name>
</gene>
<dbReference type="EMBL" id="CP050854">
    <property type="protein sequence ID" value="QTF06650.1"/>
    <property type="molecule type" value="Genomic_DNA"/>
</dbReference>
<name>A0ABX7UR38_9GAMM</name>
<organism evidence="1 2">
    <name type="scientific">Brenneria izadpanahii</name>
    <dbReference type="NCBI Taxonomy" id="2722756"/>
    <lineage>
        <taxon>Bacteria</taxon>
        <taxon>Pseudomonadati</taxon>
        <taxon>Pseudomonadota</taxon>
        <taxon>Gammaproteobacteria</taxon>
        <taxon>Enterobacterales</taxon>
        <taxon>Pectobacteriaceae</taxon>
        <taxon>Brenneria</taxon>
    </lineage>
</organism>
<accession>A0ABX7UR38</accession>
<dbReference type="SUPFAM" id="SSF53448">
    <property type="entry name" value="Nucleotide-diphospho-sugar transferases"/>
    <property type="match status" value="1"/>
</dbReference>
<reference evidence="1 2" key="1">
    <citation type="submission" date="2020-03" db="EMBL/GenBank/DDBJ databases">
        <authorList>
            <person name="Bakhshi Ganjeh M."/>
        </authorList>
    </citation>
    <scope>NUCLEOTIDE SEQUENCE [LARGE SCALE GENOMIC DNA]</scope>
    <source>
        <strain evidence="2">Iran 50</strain>
    </source>
</reference>
<evidence type="ECO:0008006" key="3">
    <source>
        <dbReference type="Google" id="ProtNLM"/>
    </source>
</evidence>
<dbReference type="RefSeq" id="WP_208229319.1">
    <property type="nucleotide sequence ID" value="NZ_CP050854.1"/>
</dbReference>
<keyword evidence="2" id="KW-1185">Reference proteome</keyword>